<feature type="region of interest" description="Disordered" evidence="1">
    <location>
        <begin position="252"/>
        <end position="400"/>
    </location>
</feature>
<dbReference type="InterPro" id="IPR011993">
    <property type="entry name" value="PH-like_dom_sf"/>
</dbReference>
<reference evidence="2" key="1">
    <citation type="submission" date="2019-03" db="EMBL/GenBank/DDBJ databases">
        <title>Improved annotation for the trematode Fasciola hepatica.</title>
        <authorList>
            <person name="Choi Y.-J."/>
            <person name="Martin J."/>
            <person name="Mitreva M."/>
        </authorList>
    </citation>
    <scope>NUCLEOTIDE SEQUENCE [LARGE SCALE GENOMIC DNA]</scope>
</reference>
<evidence type="ECO:0000313" key="2">
    <source>
        <dbReference type="EMBL" id="THD18851.1"/>
    </source>
</evidence>
<organism evidence="2 3">
    <name type="scientific">Fasciola hepatica</name>
    <name type="common">Liver fluke</name>
    <dbReference type="NCBI Taxonomy" id="6192"/>
    <lineage>
        <taxon>Eukaryota</taxon>
        <taxon>Metazoa</taxon>
        <taxon>Spiralia</taxon>
        <taxon>Lophotrochozoa</taxon>
        <taxon>Platyhelminthes</taxon>
        <taxon>Trematoda</taxon>
        <taxon>Digenea</taxon>
        <taxon>Plagiorchiida</taxon>
        <taxon>Echinostomata</taxon>
        <taxon>Echinostomatoidea</taxon>
        <taxon>Fasciolidae</taxon>
        <taxon>Fasciola</taxon>
    </lineage>
</organism>
<dbReference type="Proteomes" id="UP000230066">
    <property type="component" value="Unassembled WGS sequence"/>
</dbReference>
<evidence type="ECO:0000313" key="3">
    <source>
        <dbReference type="Proteomes" id="UP000230066"/>
    </source>
</evidence>
<name>A0A4E0QZM5_FASHE</name>
<feature type="compositionally biased region" description="Polar residues" evidence="1">
    <location>
        <begin position="322"/>
        <end position="334"/>
    </location>
</feature>
<feature type="compositionally biased region" description="Polar residues" evidence="1">
    <location>
        <begin position="252"/>
        <end position="262"/>
    </location>
</feature>
<keyword evidence="3" id="KW-1185">Reference proteome</keyword>
<feature type="compositionally biased region" description="Polar residues" evidence="1">
    <location>
        <begin position="270"/>
        <end position="281"/>
    </location>
</feature>
<sequence length="417" mass="44248">MSLIRSPAQTGKRGLYSYVTSNECNTNFYSRCKTRDGSRPGRGMRVGAARIDGFPGVITALGNILIRGDLLVATATRDQLLETVTAYKLALQESTNSMGLPDSVHAVVRSTFGVPVAQPGNHRSLTAPVSPIAASQANTVEIQTANSQGVSTTGGSTGGPVVPPSDAGVTVESNASELFVGNLKFTESRLFLFEQMLVVTEEAKLKRRVTSLDTFSQSTYQFRAAINVNKMRYEGSSSNFIVCAAGTRLSTDTTAHTPNRPESPTPIVCTDSSQLGTQSQIRQRKWPSFTMNRPRRLGSSSSSSSTAVTTTTASSSTTTVTKSGFSRPQLSSTAGPEPLLCADRSTGAGSLSRSLSAERRPFLRASSSTRSSSKLCPGSGQETGDDPDAPPFRKSSLSANSSLKITNQIGVSHDYNY</sequence>
<feature type="compositionally biased region" description="Low complexity" evidence="1">
    <location>
        <begin position="299"/>
        <end position="321"/>
    </location>
</feature>
<protein>
    <submittedName>
        <fullName evidence="2">Triple functional domain protein</fullName>
    </submittedName>
</protein>
<comment type="caution">
    <text evidence="2">The sequence shown here is derived from an EMBL/GenBank/DDBJ whole genome shotgun (WGS) entry which is preliminary data.</text>
</comment>
<evidence type="ECO:0000256" key="1">
    <source>
        <dbReference type="SAM" id="MobiDB-lite"/>
    </source>
</evidence>
<dbReference type="Gene3D" id="2.30.29.30">
    <property type="entry name" value="Pleckstrin-homology domain (PH domain)/Phosphotyrosine-binding domain (PTB)"/>
    <property type="match status" value="1"/>
</dbReference>
<proteinExistence type="predicted"/>
<gene>
    <name evidence="2" type="ORF">D915_010531</name>
</gene>
<accession>A0A4E0QZM5</accession>
<dbReference type="AlphaFoldDB" id="A0A4E0QZM5"/>
<dbReference type="EMBL" id="JXXN02008260">
    <property type="protein sequence ID" value="THD18851.1"/>
    <property type="molecule type" value="Genomic_DNA"/>
</dbReference>